<dbReference type="InterPro" id="IPR016188">
    <property type="entry name" value="PurM-like_N"/>
</dbReference>
<organism evidence="4">
    <name type="scientific">Edaphobacter paludis</name>
    <dbReference type="NCBI Taxonomy" id="3035702"/>
    <lineage>
        <taxon>Bacteria</taxon>
        <taxon>Pseudomonadati</taxon>
        <taxon>Acidobacteriota</taxon>
        <taxon>Terriglobia</taxon>
        <taxon>Terriglobales</taxon>
        <taxon>Acidobacteriaceae</taxon>
        <taxon>Edaphobacter</taxon>
    </lineage>
</organism>
<dbReference type="SUPFAM" id="SSF56042">
    <property type="entry name" value="PurM C-terminal domain-like"/>
    <property type="match status" value="1"/>
</dbReference>
<dbReference type="CDD" id="cd02197">
    <property type="entry name" value="HypE"/>
    <property type="match status" value="1"/>
</dbReference>
<dbReference type="GO" id="GO:0051604">
    <property type="term" value="P:protein maturation"/>
    <property type="evidence" value="ECO:0007669"/>
    <property type="project" value="TreeGrafter"/>
</dbReference>
<dbReference type="PROSITE" id="PS51257">
    <property type="entry name" value="PROKAR_LIPOPROTEIN"/>
    <property type="match status" value="1"/>
</dbReference>
<dbReference type="InterPro" id="IPR011854">
    <property type="entry name" value="HypE"/>
</dbReference>
<dbReference type="EMBL" id="CP121194">
    <property type="protein sequence ID" value="XBH10539.1"/>
    <property type="molecule type" value="Genomic_DNA"/>
</dbReference>
<dbReference type="PANTHER" id="PTHR30303">
    <property type="entry name" value="HYDROGENASE ISOENZYMES FORMATION PROTEIN HYPE"/>
    <property type="match status" value="1"/>
</dbReference>
<dbReference type="AlphaFoldDB" id="A0AAU7CZW6"/>
<dbReference type="KEGG" id="epl:P4G45_02095"/>
<dbReference type="RefSeq" id="WP_348268046.1">
    <property type="nucleotide sequence ID" value="NZ_CP121194.1"/>
</dbReference>
<sequence>MKPDGNVSKTGVDLDLNGEENSAASLLSASCPLPVFDHNNIVLGHGSGGKLTADLIDKIFLPAFRNPTLDKLDDQAVVTIGNTRLAFATDSFVVTPIFFPGGDIGRLAIHGTVNDLAMSGARPLYLSAAFILEEGLAVDDLRRVVESMRTAAAEAGVELVTGDTKVVNRGKGDQIFITTTGIGIIEHDSNISADRAHPRDKIILSGYIGDHGMTIMSQREGLEFESAIESDCASLNDLVATMLATTSSAKDFIHTLRDPTRGGVATTLNEIAKHANVGMLLDERTIPVRESVKGACEVLGLDPLYVANEGKLLALVVPEMADAVLEQMRQHRLGQDAVIIGEVVEAHPGMVLMKTEIGGTRVLDVMFGEQLPRIC</sequence>
<dbReference type="InterPro" id="IPR036676">
    <property type="entry name" value="PurM-like_C_sf"/>
</dbReference>
<dbReference type="Pfam" id="PF00586">
    <property type="entry name" value="AIRS"/>
    <property type="match status" value="1"/>
</dbReference>
<evidence type="ECO:0000259" key="2">
    <source>
        <dbReference type="Pfam" id="PF00586"/>
    </source>
</evidence>
<dbReference type="Gene3D" id="3.30.1330.10">
    <property type="entry name" value="PurM-like, N-terminal domain"/>
    <property type="match status" value="1"/>
</dbReference>
<dbReference type="InterPro" id="IPR010918">
    <property type="entry name" value="PurM-like_C_dom"/>
</dbReference>
<name>A0AAU7CZW6_9BACT</name>
<evidence type="ECO:0000256" key="1">
    <source>
        <dbReference type="ARBA" id="ARBA00006243"/>
    </source>
</evidence>
<dbReference type="InterPro" id="IPR036921">
    <property type="entry name" value="PurM-like_N_sf"/>
</dbReference>
<dbReference type="NCBIfam" id="TIGR02124">
    <property type="entry name" value="hypE"/>
    <property type="match status" value="1"/>
</dbReference>
<feature type="domain" description="PurM-like C-terminal" evidence="3">
    <location>
        <begin position="200"/>
        <end position="347"/>
    </location>
</feature>
<accession>A0AAU7CZW6</accession>
<evidence type="ECO:0000313" key="4">
    <source>
        <dbReference type="EMBL" id="XBH10539.1"/>
    </source>
</evidence>
<feature type="domain" description="PurM-like N-terminal" evidence="2">
    <location>
        <begin position="73"/>
        <end position="185"/>
    </location>
</feature>
<proteinExistence type="inferred from homology"/>
<dbReference type="SUPFAM" id="SSF55326">
    <property type="entry name" value="PurM N-terminal domain-like"/>
    <property type="match status" value="1"/>
</dbReference>
<dbReference type="PANTHER" id="PTHR30303:SF0">
    <property type="entry name" value="CARBAMOYL DEHYDRATASE HYPE"/>
    <property type="match status" value="1"/>
</dbReference>
<dbReference type="Pfam" id="PF02769">
    <property type="entry name" value="AIRS_C"/>
    <property type="match status" value="1"/>
</dbReference>
<reference evidence="4" key="1">
    <citation type="submission" date="2023-03" db="EMBL/GenBank/DDBJ databases">
        <title>Edaphobacter sp.</title>
        <authorList>
            <person name="Huber K.J."/>
            <person name="Papendorf J."/>
            <person name="Pilke C."/>
            <person name="Bunk B."/>
            <person name="Sproeer C."/>
            <person name="Pester M."/>
        </authorList>
    </citation>
    <scope>NUCLEOTIDE SEQUENCE</scope>
    <source>
        <strain evidence="4">DSM 109919</strain>
    </source>
</reference>
<dbReference type="Gene3D" id="3.90.650.10">
    <property type="entry name" value="PurM-like C-terminal domain"/>
    <property type="match status" value="1"/>
</dbReference>
<gene>
    <name evidence="4" type="primary">hypE</name>
    <name evidence="4" type="ORF">P4G45_02095</name>
</gene>
<protein>
    <submittedName>
        <fullName evidence="4">Hydrogenase expression/formation protein HypE</fullName>
    </submittedName>
</protein>
<dbReference type="PIRSF" id="PIRSF005644">
    <property type="entry name" value="Hdrgns_mtr_HypE"/>
    <property type="match status" value="1"/>
</dbReference>
<evidence type="ECO:0000259" key="3">
    <source>
        <dbReference type="Pfam" id="PF02769"/>
    </source>
</evidence>
<comment type="similarity">
    <text evidence="1">Belongs to the HypE family.</text>
</comment>